<feature type="transmembrane region" description="Helical" evidence="1">
    <location>
        <begin position="32"/>
        <end position="63"/>
    </location>
</feature>
<dbReference type="AlphaFoldDB" id="A0A3D8HFB5"/>
<dbReference type="Proteomes" id="UP000629596">
    <property type="component" value="Unassembled WGS sequence"/>
</dbReference>
<keyword evidence="1" id="KW-0812">Transmembrane</keyword>
<dbReference type="EMBL" id="QREV01000014">
    <property type="protein sequence ID" value="RDU49669.1"/>
    <property type="molecule type" value="Genomic_DNA"/>
</dbReference>
<protein>
    <submittedName>
        <fullName evidence="3">Uncharacterized protein</fullName>
    </submittedName>
</protein>
<dbReference type="EMBL" id="JACRTI010000014">
    <property type="protein sequence ID" value="MBC8601684.1"/>
    <property type="molecule type" value="Genomic_DNA"/>
</dbReference>
<evidence type="ECO:0000313" key="4">
    <source>
        <dbReference type="Proteomes" id="UP000256321"/>
    </source>
</evidence>
<reference evidence="3 4" key="1">
    <citation type="submission" date="2018-07" db="EMBL/GenBank/DDBJ databases">
        <title>Parabacteroides acidifaciens nov. sp., isolated from human feces.</title>
        <authorList>
            <person name="Wang Y.J."/>
        </authorList>
    </citation>
    <scope>NUCLEOTIDE SEQUENCE [LARGE SCALE GENOMIC DNA]</scope>
    <source>
        <strain evidence="3 4">426-9</strain>
    </source>
</reference>
<feature type="transmembrane region" description="Helical" evidence="1">
    <location>
        <begin position="7"/>
        <end position="26"/>
    </location>
</feature>
<gene>
    <name evidence="3" type="ORF">DWU89_08290</name>
    <name evidence="2" type="ORF">H8784_08105</name>
</gene>
<evidence type="ECO:0000313" key="2">
    <source>
        <dbReference type="EMBL" id="MBC8601684.1"/>
    </source>
</evidence>
<dbReference type="RefSeq" id="WP_115499172.1">
    <property type="nucleotide sequence ID" value="NZ_JACRTI010000014.1"/>
</dbReference>
<evidence type="ECO:0000313" key="3">
    <source>
        <dbReference type="EMBL" id="RDU49669.1"/>
    </source>
</evidence>
<keyword evidence="1" id="KW-1133">Transmembrane helix</keyword>
<keyword evidence="1" id="KW-0472">Membrane</keyword>
<keyword evidence="5" id="KW-1185">Reference proteome</keyword>
<evidence type="ECO:0000256" key="1">
    <source>
        <dbReference type="SAM" id="Phobius"/>
    </source>
</evidence>
<organism evidence="3 4">
    <name type="scientific">Parabacteroides acidifaciens</name>
    <dbReference type="NCBI Taxonomy" id="2290935"/>
    <lineage>
        <taxon>Bacteria</taxon>
        <taxon>Pseudomonadati</taxon>
        <taxon>Bacteroidota</taxon>
        <taxon>Bacteroidia</taxon>
        <taxon>Bacteroidales</taxon>
        <taxon>Tannerellaceae</taxon>
        <taxon>Parabacteroides</taxon>
    </lineage>
</organism>
<reference evidence="2 5" key="2">
    <citation type="submission" date="2020-08" db="EMBL/GenBank/DDBJ databases">
        <title>Genome public.</title>
        <authorList>
            <person name="Liu C."/>
            <person name="Sun Q."/>
        </authorList>
    </citation>
    <scope>NUCLEOTIDE SEQUENCE [LARGE SCALE GENOMIC DNA]</scope>
    <source>
        <strain evidence="2 5">426_9</strain>
    </source>
</reference>
<evidence type="ECO:0000313" key="5">
    <source>
        <dbReference type="Proteomes" id="UP000629596"/>
    </source>
</evidence>
<accession>A0A3D8HFB5</accession>
<name>A0A3D8HFB5_9BACT</name>
<dbReference type="Proteomes" id="UP000256321">
    <property type="component" value="Unassembled WGS sequence"/>
</dbReference>
<comment type="caution">
    <text evidence="3">The sequence shown here is derived from an EMBL/GenBank/DDBJ whole genome shotgun (WGS) entry which is preliminary data.</text>
</comment>
<proteinExistence type="predicted"/>
<sequence>MEVIISIIVGLIVLAFLYGVLCVVVRKWPAIIWIVGIGGGLLVGIASSWWIGAIVGFFLIGFLGHAESSDGHRCAHCGSYDTTVTKKENGIEVWQCNKCEQFTSGY</sequence>